<comment type="caution">
    <text evidence="2">The sequence shown here is derived from an EMBL/GenBank/DDBJ whole genome shotgun (WGS) entry which is preliminary data.</text>
</comment>
<accession>A0A7J5X974</accession>
<organism evidence="2 3">
    <name type="scientific">Dissostichus mawsoni</name>
    <name type="common">Antarctic cod</name>
    <dbReference type="NCBI Taxonomy" id="36200"/>
    <lineage>
        <taxon>Eukaryota</taxon>
        <taxon>Metazoa</taxon>
        <taxon>Chordata</taxon>
        <taxon>Craniata</taxon>
        <taxon>Vertebrata</taxon>
        <taxon>Euteleostomi</taxon>
        <taxon>Actinopterygii</taxon>
        <taxon>Neopterygii</taxon>
        <taxon>Teleostei</taxon>
        <taxon>Neoteleostei</taxon>
        <taxon>Acanthomorphata</taxon>
        <taxon>Eupercaria</taxon>
        <taxon>Perciformes</taxon>
        <taxon>Notothenioidei</taxon>
        <taxon>Nototheniidae</taxon>
        <taxon>Dissostichus</taxon>
    </lineage>
</organism>
<evidence type="ECO:0000313" key="2">
    <source>
        <dbReference type="EMBL" id="KAF3833461.1"/>
    </source>
</evidence>
<dbReference type="Proteomes" id="UP000518266">
    <property type="component" value="Unassembled WGS sequence"/>
</dbReference>
<reference evidence="2 3" key="1">
    <citation type="submission" date="2020-03" db="EMBL/GenBank/DDBJ databases">
        <title>Dissostichus mawsoni Genome sequencing and assembly.</title>
        <authorList>
            <person name="Park H."/>
        </authorList>
    </citation>
    <scope>NUCLEOTIDE SEQUENCE [LARGE SCALE GENOMIC DNA]</scope>
    <source>
        <strain evidence="2">DM0001</strain>
        <tissue evidence="2">Muscle</tissue>
    </source>
</reference>
<sequence length="187" mass="20924">MFPLSPPQLGSSFLFPLRIPEMSEREIPADYPSGSESAEKLCFSFGRNELCKCVTDCENNAICRLLARHHRSPDGAFIIKNRALDAKLLLQNLQKNQKTHHSVNPAASHPQSSGEQHEGSKTAPSILKDSSRNSIHGLPIHQHHTENASSHLMLLGLRGHLLRDEFDWSFDLPPRPLGAVRQRFHGD</sequence>
<evidence type="ECO:0000256" key="1">
    <source>
        <dbReference type="SAM" id="MobiDB-lite"/>
    </source>
</evidence>
<feature type="non-terminal residue" evidence="2">
    <location>
        <position position="1"/>
    </location>
</feature>
<dbReference type="AlphaFoldDB" id="A0A7J5X974"/>
<gene>
    <name evidence="2" type="ORF">F7725_024665</name>
</gene>
<dbReference type="EMBL" id="JAAKFY010000026">
    <property type="protein sequence ID" value="KAF3833461.1"/>
    <property type="molecule type" value="Genomic_DNA"/>
</dbReference>
<name>A0A7J5X974_DISMA</name>
<evidence type="ECO:0000313" key="3">
    <source>
        <dbReference type="Proteomes" id="UP000518266"/>
    </source>
</evidence>
<protein>
    <submittedName>
        <fullName evidence="2">Uncharacterized protein</fullName>
    </submittedName>
</protein>
<keyword evidence="3" id="KW-1185">Reference proteome</keyword>
<feature type="region of interest" description="Disordered" evidence="1">
    <location>
        <begin position="96"/>
        <end position="134"/>
    </location>
</feature>
<proteinExistence type="predicted"/>